<feature type="region of interest" description="Disordered" evidence="6">
    <location>
        <begin position="451"/>
        <end position="478"/>
    </location>
</feature>
<evidence type="ECO:0000256" key="5">
    <source>
        <dbReference type="ARBA" id="ARBA00023136"/>
    </source>
</evidence>
<dbReference type="InterPro" id="IPR027417">
    <property type="entry name" value="P-loop_NTPase"/>
</dbReference>
<dbReference type="GO" id="GO:0005886">
    <property type="term" value="C:plasma membrane"/>
    <property type="evidence" value="ECO:0007669"/>
    <property type="project" value="UniProtKB-SubCell"/>
</dbReference>
<feature type="compositionally biased region" description="Basic and acidic residues" evidence="6">
    <location>
        <begin position="451"/>
        <end position="472"/>
    </location>
</feature>
<dbReference type="InterPro" id="IPR002789">
    <property type="entry name" value="HerA_central"/>
</dbReference>
<dbReference type="InterPro" id="IPR051539">
    <property type="entry name" value="T4SS-coupling_protein"/>
</dbReference>
<keyword evidence="8" id="KW-1185">Reference proteome</keyword>
<dbReference type="InterPro" id="IPR032689">
    <property type="entry name" value="TraG-D_C"/>
</dbReference>
<dbReference type="Gene3D" id="3.40.50.300">
    <property type="entry name" value="P-loop containing nucleotide triphosphate hydrolases"/>
    <property type="match status" value="2"/>
</dbReference>
<proteinExistence type="predicted"/>
<evidence type="ECO:0000256" key="3">
    <source>
        <dbReference type="ARBA" id="ARBA00022692"/>
    </source>
</evidence>
<evidence type="ECO:0000313" key="7">
    <source>
        <dbReference type="EMBL" id="AUN97630.1"/>
    </source>
</evidence>
<evidence type="ECO:0000256" key="1">
    <source>
        <dbReference type="ARBA" id="ARBA00004651"/>
    </source>
</evidence>
<protein>
    <submittedName>
        <fullName evidence="7">Uncharacterized protein</fullName>
    </submittedName>
</protein>
<organism evidence="7 8">
    <name type="scientific">Bacteriovorax stolpii</name>
    <name type="common">Bdellovibrio stolpii</name>
    <dbReference type="NCBI Taxonomy" id="960"/>
    <lineage>
        <taxon>Bacteria</taxon>
        <taxon>Pseudomonadati</taxon>
        <taxon>Bdellovibrionota</taxon>
        <taxon>Bacteriovoracia</taxon>
        <taxon>Bacteriovoracales</taxon>
        <taxon>Bacteriovoracaceae</taxon>
        <taxon>Bacteriovorax</taxon>
    </lineage>
</organism>
<sequence length="478" mass="54665">MVKDNKRTSPGLDLVTPIVEILNELGTELFKWLFELGKFIYKKWRKNHFEISKIEEKHLFKTKVTENPKSIGYSTNTKKELALSEIDFSKHSFIVGAAGFGKTNLISLLQEHSLQCQRPIIFIDPKGDLEALETFKSLCESYKRTCYIFSEHHKSSISLNPFREGSINQVTDRIISAFDWTEPYYKNVSTDALTKALKVIQNSQKPYSLSNIVQVLEESFNTKESLGLRVMLNQINESDFGKILVENEKTKTFLDIREEKACLYIGLSTQGYGETAYTLGKVFLGELLYASYFKLITEKNSHKSMKESISVFFDEFGALVTPRFIELQNKCRGAGIQLYMAVQSASDIDKIDPNLTLQILENASNLFILKQRMEYGATLFANSIGTKLTKKYTKQTDQGEANGMGTVREANELLVHPDIIKNLRVGQCVLLRHNPTKLDLINLRSRKIEIEQEQEVDKKKEEMKEPKSDPKQTKKKAF</sequence>
<reference evidence="7 8" key="1">
    <citation type="submission" date="2018-01" db="EMBL/GenBank/DDBJ databases">
        <title>Complete genome sequence of Bacteriovorax stolpii DSM12778.</title>
        <authorList>
            <person name="Tang B."/>
            <person name="Chang J."/>
        </authorList>
    </citation>
    <scope>NUCLEOTIDE SEQUENCE [LARGE SCALE GENOMIC DNA]</scope>
    <source>
        <strain evidence="7 8">DSM 12778</strain>
    </source>
</reference>
<accession>A0A2K9NQ28</accession>
<keyword evidence="3" id="KW-0812">Transmembrane</keyword>
<evidence type="ECO:0000256" key="4">
    <source>
        <dbReference type="ARBA" id="ARBA00022989"/>
    </source>
</evidence>
<keyword evidence="5" id="KW-0472">Membrane</keyword>
<dbReference type="SUPFAM" id="SSF52540">
    <property type="entry name" value="P-loop containing nucleoside triphosphate hydrolases"/>
    <property type="match status" value="1"/>
</dbReference>
<dbReference type="Pfam" id="PF01935">
    <property type="entry name" value="DUF87"/>
    <property type="match status" value="1"/>
</dbReference>
<dbReference type="EMBL" id="CP025704">
    <property type="protein sequence ID" value="AUN97630.1"/>
    <property type="molecule type" value="Genomic_DNA"/>
</dbReference>
<dbReference type="KEGG" id="bsto:C0V70_05775"/>
<dbReference type="Pfam" id="PF12696">
    <property type="entry name" value="TraG-D_C"/>
    <property type="match status" value="1"/>
</dbReference>
<dbReference type="Proteomes" id="UP000235584">
    <property type="component" value="Chromosome"/>
</dbReference>
<dbReference type="PANTHER" id="PTHR37937">
    <property type="entry name" value="CONJUGATIVE TRANSFER: DNA TRANSPORT"/>
    <property type="match status" value="1"/>
</dbReference>
<dbReference type="AlphaFoldDB" id="A0A2K9NQ28"/>
<dbReference type="RefSeq" id="WP_102242925.1">
    <property type="nucleotide sequence ID" value="NZ_CP025704.1"/>
</dbReference>
<evidence type="ECO:0000256" key="2">
    <source>
        <dbReference type="ARBA" id="ARBA00022475"/>
    </source>
</evidence>
<evidence type="ECO:0000313" key="8">
    <source>
        <dbReference type="Proteomes" id="UP000235584"/>
    </source>
</evidence>
<comment type="subcellular location">
    <subcellularLocation>
        <location evidence="1">Cell membrane</location>
        <topology evidence="1">Multi-pass membrane protein</topology>
    </subcellularLocation>
</comment>
<dbReference type="CDD" id="cd01127">
    <property type="entry name" value="TrwB_TraG_TraD_VirD4"/>
    <property type="match status" value="1"/>
</dbReference>
<keyword evidence="2" id="KW-1003">Cell membrane</keyword>
<evidence type="ECO:0000256" key="6">
    <source>
        <dbReference type="SAM" id="MobiDB-lite"/>
    </source>
</evidence>
<name>A0A2K9NQ28_BACTC</name>
<dbReference type="PANTHER" id="PTHR37937:SF1">
    <property type="entry name" value="CONJUGATIVE TRANSFER: DNA TRANSPORT"/>
    <property type="match status" value="1"/>
</dbReference>
<keyword evidence="4" id="KW-1133">Transmembrane helix</keyword>
<gene>
    <name evidence="7" type="ORF">C0V70_05775</name>
</gene>